<proteinExistence type="predicted"/>
<organism evidence="2 3">
    <name type="scientific">Hibiscus sabdariffa</name>
    <name type="common">roselle</name>
    <dbReference type="NCBI Taxonomy" id="183260"/>
    <lineage>
        <taxon>Eukaryota</taxon>
        <taxon>Viridiplantae</taxon>
        <taxon>Streptophyta</taxon>
        <taxon>Embryophyta</taxon>
        <taxon>Tracheophyta</taxon>
        <taxon>Spermatophyta</taxon>
        <taxon>Magnoliopsida</taxon>
        <taxon>eudicotyledons</taxon>
        <taxon>Gunneridae</taxon>
        <taxon>Pentapetalae</taxon>
        <taxon>rosids</taxon>
        <taxon>malvids</taxon>
        <taxon>Malvales</taxon>
        <taxon>Malvaceae</taxon>
        <taxon>Malvoideae</taxon>
        <taxon>Hibiscus</taxon>
    </lineage>
</organism>
<accession>A0ABR2P7E2</accession>
<comment type="caution">
    <text evidence="2">The sequence shown here is derived from an EMBL/GenBank/DDBJ whole genome shotgun (WGS) entry which is preliminary data.</text>
</comment>
<sequence>MTNTESGSNLSSQAADELVSSFGSGSGEQASYRSLAGVISSSAEPAWFSSFTFPLQVTVGTDASNTSHVSHTSEGIPQPASIVEVDPAGACLSQQQCGFVDASQAQQCVVDDGTGEVCPPHQQDNGVLAVTSQPTHPGIDPGILCSEPLPSPLPHCDPPSGISDTLPVNSSSNAHVSSSTTSPSFMVDTSHNHHPMVTINLRSGKFLIIVAVSILSSLLRP</sequence>
<evidence type="ECO:0000256" key="1">
    <source>
        <dbReference type="SAM" id="MobiDB-lite"/>
    </source>
</evidence>
<gene>
    <name evidence="2" type="ORF">V6N11_029683</name>
</gene>
<dbReference type="EMBL" id="JBBPBN010000078">
    <property type="protein sequence ID" value="KAK8984368.1"/>
    <property type="molecule type" value="Genomic_DNA"/>
</dbReference>
<name>A0ABR2P7E2_9ROSI</name>
<dbReference type="Proteomes" id="UP001396334">
    <property type="component" value="Unassembled WGS sequence"/>
</dbReference>
<evidence type="ECO:0000313" key="3">
    <source>
        <dbReference type="Proteomes" id="UP001396334"/>
    </source>
</evidence>
<reference evidence="2 3" key="1">
    <citation type="journal article" date="2024" name="G3 (Bethesda)">
        <title>Genome assembly of Hibiscus sabdariffa L. provides insights into metabolisms of medicinal natural products.</title>
        <authorList>
            <person name="Kim T."/>
        </authorList>
    </citation>
    <scope>NUCLEOTIDE SEQUENCE [LARGE SCALE GENOMIC DNA]</scope>
    <source>
        <strain evidence="2">TK-2024</strain>
        <tissue evidence="2">Old leaves</tissue>
    </source>
</reference>
<feature type="region of interest" description="Disordered" evidence="1">
    <location>
        <begin position="154"/>
        <end position="184"/>
    </location>
</feature>
<protein>
    <submittedName>
        <fullName evidence="2">Uncharacterized protein</fullName>
    </submittedName>
</protein>
<keyword evidence="3" id="KW-1185">Reference proteome</keyword>
<evidence type="ECO:0000313" key="2">
    <source>
        <dbReference type="EMBL" id="KAK8984368.1"/>
    </source>
</evidence>
<feature type="compositionally biased region" description="Low complexity" evidence="1">
    <location>
        <begin position="167"/>
        <end position="184"/>
    </location>
</feature>